<name>A0A919AKF4_9PROT</name>
<dbReference type="AlphaFoldDB" id="A0A919AKF4"/>
<dbReference type="EMBL" id="BNCI01000001">
    <property type="protein sequence ID" value="GHF12480.1"/>
    <property type="molecule type" value="Genomic_DNA"/>
</dbReference>
<feature type="coiled-coil region" evidence="1">
    <location>
        <begin position="175"/>
        <end position="228"/>
    </location>
</feature>
<evidence type="ECO:0008006" key="4">
    <source>
        <dbReference type="Google" id="ProtNLM"/>
    </source>
</evidence>
<evidence type="ECO:0000313" key="2">
    <source>
        <dbReference type="EMBL" id="GHF12480.1"/>
    </source>
</evidence>
<protein>
    <recommendedName>
        <fullName evidence="4">Methyl-accepting chemotaxis protein</fullName>
    </recommendedName>
</protein>
<accession>A0A919AKF4</accession>
<dbReference type="Proteomes" id="UP000630923">
    <property type="component" value="Unassembled WGS sequence"/>
</dbReference>
<gene>
    <name evidence="2" type="ORF">GCM10017044_03040</name>
</gene>
<reference evidence="2" key="2">
    <citation type="submission" date="2020-09" db="EMBL/GenBank/DDBJ databases">
        <authorList>
            <person name="Sun Q."/>
            <person name="Kim S."/>
        </authorList>
    </citation>
    <scope>NUCLEOTIDE SEQUENCE</scope>
    <source>
        <strain evidence="2">KCTC 42590</strain>
    </source>
</reference>
<dbReference type="InterPro" id="IPR025503">
    <property type="entry name" value="DUF4391"/>
</dbReference>
<evidence type="ECO:0000313" key="3">
    <source>
        <dbReference type="Proteomes" id="UP000630923"/>
    </source>
</evidence>
<reference evidence="2" key="1">
    <citation type="journal article" date="2014" name="Int. J. Syst. Evol. Microbiol.">
        <title>Complete genome sequence of Corynebacterium casei LMG S-19264T (=DSM 44701T), isolated from a smear-ripened cheese.</title>
        <authorList>
            <consortium name="US DOE Joint Genome Institute (JGI-PGF)"/>
            <person name="Walter F."/>
            <person name="Albersmeier A."/>
            <person name="Kalinowski J."/>
            <person name="Ruckert C."/>
        </authorList>
    </citation>
    <scope>NUCLEOTIDE SEQUENCE</scope>
    <source>
        <strain evidence="2">KCTC 42590</strain>
    </source>
</reference>
<comment type="caution">
    <text evidence="2">The sequence shown here is derived from an EMBL/GenBank/DDBJ whole genome shotgun (WGS) entry which is preliminary data.</text>
</comment>
<dbReference type="Pfam" id="PF14335">
    <property type="entry name" value="DUF4391"/>
    <property type="match status" value="1"/>
</dbReference>
<dbReference type="RefSeq" id="WP_191249799.1">
    <property type="nucleotide sequence ID" value="NZ_BNCI01000001.1"/>
</dbReference>
<keyword evidence="1" id="KW-0175">Coiled coil</keyword>
<sequence length="231" mass="26756">MSPFFNYPDSAKYGRMVPKSKIYEHAKASIRLKDLFIEQVDKITWAYKLAPETININATRSVPEIQVFEIRLKSNALHKDILTAIDKAIPFPLIFELVHGDRRKMVATYKRQNEADKSKWVISDHLESAWHKTPVERSSLPPTLDLKALYEKLLAPLFPDEVAPEAPMQARIDRLEEIKAQRREVENIEAKLKKEKQFKKKVAINATLRDAKQKLKELEKLDNISRAEQAI</sequence>
<evidence type="ECO:0000256" key="1">
    <source>
        <dbReference type="SAM" id="Coils"/>
    </source>
</evidence>
<organism evidence="2 3">
    <name type="scientific">Kordiimonas sediminis</name>
    <dbReference type="NCBI Taxonomy" id="1735581"/>
    <lineage>
        <taxon>Bacteria</taxon>
        <taxon>Pseudomonadati</taxon>
        <taxon>Pseudomonadota</taxon>
        <taxon>Alphaproteobacteria</taxon>
        <taxon>Kordiimonadales</taxon>
        <taxon>Kordiimonadaceae</taxon>
        <taxon>Kordiimonas</taxon>
    </lineage>
</organism>
<keyword evidence="3" id="KW-1185">Reference proteome</keyword>
<proteinExistence type="predicted"/>